<dbReference type="SUPFAM" id="SSF53474">
    <property type="entry name" value="alpha/beta-Hydrolases"/>
    <property type="match status" value="1"/>
</dbReference>
<dbReference type="InterPro" id="IPR002018">
    <property type="entry name" value="CarbesteraseB"/>
</dbReference>
<dbReference type="Pfam" id="PF00135">
    <property type="entry name" value="COesterase"/>
    <property type="match status" value="2"/>
</dbReference>
<accession>A0AAV5AD87</accession>
<reference evidence="5" key="1">
    <citation type="submission" date="2021-10" db="EMBL/GenBank/DDBJ databases">
        <title>De novo Genome Assembly of Clathrus columnatus (Basidiomycota, Fungi) Using Illumina and Nanopore Sequence Data.</title>
        <authorList>
            <person name="Ogiso-Tanaka E."/>
            <person name="Itagaki H."/>
            <person name="Hosoya T."/>
            <person name="Hosaka K."/>
        </authorList>
    </citation>
    <scope>NUCLEOTIDE SEQUENCE</scope>
    <source>
        <strain evidence="5">MO-923</strain>
    </source>
</reference>
<keyword evidence="2 3" id="KW-0378">Hydrolase</keyword>
<dbReference type="InterPro" id="IPR019819">
    <property type="entry name" value="Carboxylesterase_B_CS"/>
</dbReference>
<dbReference type="InterPro" id="IPR029058">
    <property type="entry name" value="AB_hydrolase_fold"/>
</dbReference>
<sequence length="532" mass="57524">MAVRFLSACIVTALIFGISGCVGLVLPIATTTSGVLHGSAQDGVLSFKGIVSTTQRLTRPYARSPIGALRWEPPQPLLSNEVRNTTAFGPSCIQQFTFATQAFIERLFNTPPLPENEDCLFLNVWTPQDAINVPNKPVLVWIHGGSLQFGSGRVPEYNGMNIAQNHGIVVVTINYRTNVFGFPEGEELFPNNENLGYMDQDLTLKWVQDNIAAFGGNPELVTIVGESAGSQSVAQILQRHSVNPPFRAAIMESGAASSTISTPNFTSFDIFAKAVGCNQAFPGPERLACLKSVPASQISTWLNGPSGLGFGNVVVDNVTVFPDPYQRIKANKTARVPILIGANQDDGTLFVVGDTDLATFLQGLLGSLVTVDQVRAVYPGFTDLEIIPLVFRDVVFLCPAELTTTSYVQSGITSVFRYVYGAVFADLQLFPNAGAWHSTEIPEIFGTFNITTASGLERTLSTTMQSIWTNFIKDPFTSPALKWQKFVPGNNTLSLARLAFTGNVELDNVVQPSPAGLDDGPCDNLWNALLDF</sequence>
<dbReference type="PROSITE" id="PS00122">
    <property type="entry name" value="CARBOXYLESTERASE_B_1"/>
    <property type="match status" value="1"/>
</dbReference>
<evidence type="ECO:0000256" key="2">
    <source>
        <dbReference type="ARBA" id="ARBA00022801"/>
    </source>
</evidence>
<evidence type="ECO:0000259" key="4">
    <source>
        <dbReference type="Pfam" id="PF00135"/>
    </source>
</evidence>
<dbReference type="EMBL" id="BPWL01000006">
    <property type="protein sequence ID" value="GJJ10880.1"/>
    <property type="molecule type" value="Genomic_DNA"/>
</dbReference>
<dbReference type="Proteomes" id="UP001050691">
    <property type="component" value="Unassembled WGS sequence"/>
</dbReference>
<feature type="domain" description="Carboxylesterase type B" evidence="4">
    <location>
        <begin position="390"/>
        <end position="490"/>
    </location>
</feature>
<comment type="similarity">
    <text evidence="1 3">Belongs to the type-B carboxylesterase/lipase family.</text>
</comment>
<dbReference type="InterPro" id="IPR019826">
    <property type="entry name" value="Carboxylesterase_B_AS"/>
</dbReference>
<evidence type="ECO:0000313" key="6">
    <source>
        <dbReference type="Proteomes" id="UP001050691"/>
    </source>
</evidence>
<evidence type="ECO:0000313" key="5">
    <source>
        <dbReference type="EMBL" id="GJJ10880.1"/>
    </source>
</evidence>
<name>A0AAV5AD87_9AGAM</name>
<keyword evidence="6" id="KW-1185">Reference proteome</keyword>
<evidence type="ECO:0000256" key="3">
    <source>
        <dbReference type="RuleBase" id="RU361235"/>
    </source>
</evidence>
<feature type="domain" description="Carboxylesterase type B" evidence="4">
    <location>
        <begin position="28"/>
        <end position="354"/>
    </location>
</feature>
<protein>
    <recommendedName>
        <fullName evidence="3">Carboxylic ester hydrolase</fullName>
        <ecNumber evidence="3">3.1.1.-</ecNumber>
    </recommendedName>
</protein>
<dbReference type="PANTHER" id="PTHR43918">
    <property type="entry name" value="ACETYLCHOLINESTERASE"/>
    <property type="match status" value="1"/>
</dbReference>
<dbReference type="Gene3D" id="3.40.50.1820">
    <property type="entry name" value="alpha/beta hydrolase"/>
    <property type="match status" value="1"/>
</dbReference>
<dbReference type="InterPro" id="IPR050654">
    <property type="entry name" value="AChE-related_enzymes"/>
</dbReference>
<dbReference type="PROSITE" id="PS00941">
    <property type="entry name" value="CARBOXYLESTERASE_B_2"/>
    <property type="match status" value="1"/>
</dbReference>
<proteinExistence type="inferred from homology"/>
<evidence type="ECO:0000256" key="1">
    <source>
        <dbReference type="ARBA" id="ARBA00005964"/>
    </source>
</evidence>
<dbReference type="EC" id="3.1.1.-" evidence="3"/>
<organism evidence="5 6">
    <name type="scientific">Clathrus columnatus</name>
    <dbReference type="NCBI Taxonomy" id="1419009"/>
    <lineage>
        <taxon>Eukaryota</taxon>
        <taxon>Fungi</taxon>
        <taxon>Dikarya</taxon>
        <taxon>Basidiomycota</taxon>
        <taxon>Agaricomycotina</taxon>
        <taxon>Agaricomycetes</taxon>
        <taxon>Phallomycetidae</taxon>
        <taxon>Phallales</taxon>
        <taxon>Clathraceae</taxon>
        <taxon>Clathrus</taxon>
    </lineage>
</organism>
<dbReference type="PROSITE" id="PS51257">
    <property type="entry name" value="PROKAR_LIPOPROTEIN"/>
    <property type="match status" value="1"/>
</dbReference>
<dbReference type="AlphaFoldDB" id="A0AAV5AD87"/>
<comment type="caution">
    <text evidence="5">The sequence shown here is derived from an EMBL/GenBank/DDBJ whole genome shotgun (WGS) entry which is preliminary data.</text>
</comment>
<dbReference type="GO" id="GO:0052689">
    <property type="term" value="F:carboxylic ester hydrolase activity"/>
    <property type="evidence" value="ECO:0007669"/>
    <property type="project" value="TreeGrafter"/>
</dbReference>
<dbReference type="PANTHER" id="PTHR43918:SF4">
    <property type="entry name" value="CARBOXYLIC ESTER HYDROLASE"/>
    <property type="match status" value="1"/>
</dbReference>
<gene>
    <name evidence="5" type="ORF">Clacol_005108</name>
</gene>